<evidence type="ECO:0000256" key="3">
    <source>
        <dbReference type="ARBA" id="ARBA00022801"/>
    </source>
</evidence>
<keyword evidence="3 7" id="KW-0378">Hydrolase</keyword>
<dbReference type="Pfam" id="PF00561">
    <property type="entry name" value="Abhydrolase_1"/>
    <property type="match status" value="1"/>
</dbReference>
<dbReference type="GO" id="GO:0016787">
    <property type="term" value="F:hydrolase activity"/>
    <property type="evidence" value="ECO:0007669"/>
    <property type="project" value="UniProtKB-KW"/>
</dbReference>
<comment type="similarity">
    <text evidence="1 7">Belongs to the AB hydrolase superfamily. Lipase family.</text>
</comment>
<dbReference type="PANTHER" id="PTHR11005">
    <property type="entry name" value="LYSOSOMAL ACID LIPASE-RELATED"/>
    <property type="match status" value="1"/>
</dbReference>
<dbReference type="InterPro" id="IPR025483">
    <property type="entry name" value="Lipase_euk"/>
</dbReference>
<evidence type="ECO:0000259" key="9">
    <source>
        <dbReference type="Pfam" id="PF00561"/>
    </source>
</evidence>
<evidence type="ECO:0000256" key="2">
    <source>
        <dbReference type="ARBA" id="ARBA00022729"/>
    </source>
</evidence>
<keyword evidence="6" id="KW-0325">Glycoprotein</keyword>
<evidence type="ECO:0000256" key="5">
    <source>
        <dbReference type="ARBA" id="ARBA00023098"/>
    </source>
</evidence>
<dbReference type="InterPro" id="IPR000073">
    <property type="entry name" value="AB_hydrolase_1"/>
</dbReference>
<dbReference type="FunFam" id="3.40.50.1820:FF:000057">
    <property type="entry name" value="Lipase"/>
    <property type="match status" value="1"/>
</dbReference>
<evidence type="ECO:0000256" key="7">
    <source>
        <dbReference type="PIRNR" id="PIRNR000862"/>
    </source>
</evidence>
<evidence type="ECO:0000256" key="1">
    <source>
        <dbReference type="ARBA" id="ARBA00010701"/>
    </source>
</evidence>
<evidence type="ECO:0000256" key="6">
    <source>
        <dbReference type="ARBA" id="ARBA00023180"/>
    </source>
</evidence>
<reference evidence="10" key="2">
    <citation type="submission" date="2020-12" db="EMBL/GenBank/DDBJ databases">
        <authorList>
            <person name="Kanost M."/>
        </authorList>
    </citation>
    <scope>NUCLEOTIDE SEQUENCE</scope>
</reference>
<gene>
    <name evidence="10" type="ORF">O3G_MSEX005929</name>
</gene>
<dbReference type="AlphaFoldDB" id="A0A921Z1C6"/>
<protein>
    <recommendedName>
        <fullName evidence="7">Lipase</fullName>
    </recommendedName>
</protein>
<dbReference type="PIRSF" id="PIRSF000862">
    <property type="entry name" value="Steryl_ester_lip"/>
    <property type="match status" value="1"/>
</dbReference>
<accession>A0A921Z1C6</accession>
<keyword evidence="2 8" id="KW-0732">Signal</keyword>
<dbReference type="EMBL" id="JH668370">
    <property type="protein sequence ID" value="KAG6449183.1"/>
    <property type="molecule type" value="Genomic_DNA"/>
</dbReference>
<dbReference type="Proteomes" id="UP000791440">
    <property type="component" value="Unassembled WGS sequence"/>
</dbReference>
<feature type="domain" description="AB hydrolase-1" evidence="9">
    <location>
        <begin position="69"/>
        <end position="197"/>
    </location>
</feature>
<evidence type="ECO:0000313" key="11">
    <source>
        <dbReference type="Proteomes" id="UP000791440"/>
    </source>
</evidence>
<reference evidence="10" key="1">
    <citation type="journal article" date="2016" name="Insect Biochem. Mol. Biol.">
        <title>Multifaceted biological insights from a draft genome sequence of the tobacco hornworm moth, Manduca sexta.</title>
        <authorList>
            <person name="Kanost M.R."/>
            <person name="Arrese E.L."/>
            <person name="Cao X."/>
            <person name="Chen Y.R."/>
            <person name="Chellapilla S."/>
            <person name="Goldsmith M.R."/>
            <person name="Grosse-Wilde E."/>
            <person name="Heckel D.G."/>
            <person name="Herndon N."/>
            <person name="Jiang H."/>
            <person name="Papanicolaou A."/>
            <person name="Qu J."/>
            <person name="Soulages J.L."/>
            <person name="Vogel H."/>
            <person name="Walters J."/>
            <person name="Waterhouse R.M."/>
            <person name="Ahn S.J."/>
            <person name="Almeida F.C."/>
            <person name="An C."/>
            <person name="Aqrawi P."/>
            <person name="Bretschneider A."/>
            <person name="Bryant W.B."/>
            <person name="Bucks S."/>
            <person name="Chao H."/>
            <person name="Chevignon G."/>
            <person name="Christen J.M."/>
            <person name="Clarke D.F."/>
            <person name="Dittmer N.T."/>
            <person name="Ferguson L.C.F."/>
            <person name="Garavelou S."/>
            <person name="Gordon K.H.J."/>
            <person name="Gunaratna R.T."/>
            <person name="Han Y."/>
            <person name="Hauser F."/>
            <person name="He Y."/>
            <person name="Heidel-Fischer H."/>
            <person name="Hirsh A."/>
            <person name="Hu Y."/>
            <person name="Jiang H."/>
            <person name="Kalra D."/>
            <person name="Klinner C."/>
            <person name="Konig C."/>
            <person name="Kovar C."/>
            <person name="Kroll A.R."/>
            <person name="Kuwar S.S."/>
            <person name="Lee S.L."/>
            <person name="Lehman R."/>
            <person name="Li K."/>
            <person name="Li Z."/>
            <person name="Liang H."/>
            <person name="Lovelace S."/>
            <person name="Lu Z."/>
            <person name="Mansfield J.H."/>
            <person name="McCulloch K.J."/>
            <person name="Mathew T."/>
            <person name="Morton B."/>
            <person name="Muzny D.M."/>
            <person name="Neunemann D."/>
            <person name="Ongeri F."/>
            <person name="Pauchet Y."/>
            <person name="Pu L.L."/>
            <person name="Pyrousis I."/>
            <person name="Rao X.J."/>
            <person name="Redding A."/>
            <person name="Roesel C."/>
            <person name="Sanchez-Gracia A."/>
            <person name="Schaack S."/>
            <person name="Shukla A."/>
            <person name="Tetreau G."/>
            <person name="Wang Y."/>
            <person name="Xiong G.H."/>
            <person name="Traut W."/>
            <person name="Walsh T.K."/>
            <person name="Worley K.C."/>
            <person name="Wu D."/>
            <person name="Wu W."/>
            <person name="Wu Y.Q."/>
            <person name="Zhang X."/>
            <person name="Zou Z."/>
            <person name="Zucker H."/>
            <person name="Briscoe A.D."/>
            <person name="Burmester T."/>
            <person name="Clem R.J."/>
            <person name="Feyereisen R."/>
            <person name="Grimmelikhuijzen C.J.P."/>
            <person name="Hamodrakas S.J."/>
            <person name="Hansson B.S."/>
            <person name="Huguet E."/>
            <person name="Jermiin L.S."/>
            <person name="Lan Q."/>
            <person name="Lehman H.K."/>
            <person name="Lorenzen M."/>
            <person name="Merzendorfer H."/>
            <person name="Michalopoulos I."/>
            <person name="Morton D.B."/>
            <person name="Muthukrishnan S."/>
            <person name="Oakeshott J.G."/>
            <person name="Palmer W."/>
            <person name="Park Y."/>
            <person name="Passarelli A.L."/>
            <person name="Rozas J."/>
            <person name="Schwartz L.M."/>
            <person name="Smith W."/>
            <person name="Southgate A."/>
            <person name="Vilcinskas A."/>
            <person name="Vogt R."/>
            <person name="Wang P."/>
            <person name="Werren J."/>
            <person name="Yu X.Q."/>
            <person name="Zhou J.J."/>
            <person name="Brown S.J."/>
            <person name="Scherer S.E."/>
            <person name="Richards S."/>
            <person name="Blissard G.W."/>
        </authorList>
    </citation>
    <scope>NUCLEOTIDE SEQUENCE</scope>
</reference>
<organism evidence="10 11">
    <name type="scientific">Manduca sexta</name>
    <name type="common">Tobacco hawkmoth</name>
    <name type="synonym">Tobacco hornworm</name>
    <dbReference type="NCBI Taxonomy" id="7130"/>
    <lineage>
        <taxon>Eukaryota</taxon>
        <taxon>Metazoa</taxon>
        <taxon>Ecdysozoa</taxon>
        <taxon>Arthropoda</taxon>
        <taxon>Hexapoda</taxon>
        <taxon>Insecta</taxon>
        <taxon>Pterygota</taxon>
        <taxon>Neoptera</taxon>
        <taxon>Endopterygota</taxon>
        <taxon>Lepidoptera</taxon>
        <taxon>Glossata</taxon>
        <taxon>Ditrysia</taxon>
        <taxon>Bombycoidea</taxon>
        <taxon>Sphingidae</taxon>
        <taxon>Sphinginae</taxon>
        <taxon>Sphingini</taxon>
        <taxon>Manduca</taxon>
    </lineage>
</organism>
<evidence type="ECO:0000313" key="10">
    <source>
        <dbReference type="EMBL" id="KAG6449183.1"/>
    </source>
</evidence>
<feature type="signal peptide" evidence="8">
    <location>
        <begin position="1"/>
        <end position="17"/>
    </location>
</feature>
<sequence length="392" mass="44631">MKLLLVLSAIFVKNVLLENCLQSRIPEDGRLDFTGLVRKYGYVAEEYDLITPDGYVIQLHRIVGDHTRPVLLIHGAIIASDSFIIRGETSLGIILARQGYDVWAVNTRGNRYSRRHLTLNPDVNKEFWNFDLHEIAYYDVPLTIDFILSETGVNKLKVIGYSQGTTVTFIMGATRPEYNEKISIFIALAPVHIMENSRPPTSTVIEYSPQINQFLIETDNEEFMGFHSPFKKIWDFICTKNVTGTEICLYGALYQLCGVDIDEIEDEFFPVIVGHFPAGSSTKGINHFGQIGRKKVFGRYDYGPENNKIVYGSSLPPRYDVSKVIMKVALFLGLNDKIATVEDAALLRRELPNVVLYHEVERPLFNHLDFIWGKSTYKTLYPLVLDTLEKYG</sequence>
<keyword evidence="5" id="KW-0443">Lipid metabolism</keyword>
<comment type="caution">
    <text evidence="10">The sequence shown here is derived from an EMBL/GenBank/DDBJ whole genome shotgun (WGS) entry which is preliminary data.</text>
</comment>
<evidence type="ECO:0000256" key="8">
    <source>
        <dbReference type="SAM" id="SignalP"/>
    </source>
</evidence>
<proteinExistence type="inferred from homology"/>
<keyword evidence="4 7" id="KW-0442">Lipid degradation</keyword>
<feature type="chain" id="PRO_5036950160" description="Lipase" evidence="8">
    <location>
        <begin position="18"/>
        <end position="392"/>
    </location>
</feature>
<dbReference type="GO" id="GO:0016042">
    <property type="term" value="P:lipid catabolic process"/>
    <property type="evidence" value="ECO:0007669"/>
    <property type="project" value="UniProtKB-KW"/>
</dbReference>
<name>A0A921Z1C6_MANSE</name>
<keyword evidence="11" id="KW-1185">Reference proteome</keyword>
<evidence type="ECO:0000256" key="4">
    <source>
        <dbReference type="ARBA" id="ARBA00022963"/>
    </source>
</evidence>